<name>A0A158AIZ6_9BURK</name>
<evidence type="ECO:0000313" key="1">
    <source>
        <dbReference type="EMBL" id="SAK57752.1"/>
    </source>
</evidence>
<gene>
    <name evidence="1" type="ORF">AWB76_02507</name>
</gene>
<proteinExistence type="predicted"/>
<dbReference type="STRING" id="1777137.AWB76_02507"/>
<protein>
    <submittedName>
        <fullName evidence="1">Uncharacterized protein</fullName>
    </submittedName>
</protein>
<reference evidence="2" key="1">
    <citation type="submission" date="2016-01" db="EMBL/GenBank/DDBJ databases">
        <authorList>
            <person name="Peeters Charlotte."/>
        </authorList>
    </citation>
    <scope>NUCLEOTIDE SEQUENCE [LARGE SCALE GENOMIC DNA]</scope>
</reference>
<dbReference type="Proteomes" id="UP000054624">
    <property type="component" value="Unassembled WGS sequence"/>
</dbReference>
<sequence>MKLPRVFYADRCSANSGAKAALERHATRVLRRVAHDLRLAGSSHEIVNDSRRGSSAVRVSLRTETLFVDVVERRCGSGVALCFRTRRGRSDLTGGGENHVSLLQLETRGGYQAMLDGLRLAGGIDLKCGGRR</sequence>
<keyword evidence="2" id="KW-1185">Reference proteome</keyword>
<dbReference type="RefSeq" id="WP_200823051.1">
    <property type="nucleotide sequence ID" value="NZ_FCOI02000006.1"/>
</dbReference>
<accession>A0A158AIZ6</accession>
<evidence type="ECO:0000313" key="2">
    <source>
        <dbReference type="Proteomes" id="UP000054624"/>
    </source>
</evidence>
<dbReference type="EMBL" id="FCOI02000006">
    <property type="protein sequence ID" value="SAK57752.1"/>
    <property type="molecule type" value="Genomic_DNA"/>
</dbReference>
<organism evidence="1 2">
    <name type="scientific">Caballeronia temeraria</name>
    <dbReference type="NCBI Taxonomy" id="1777137"/>
    <lineage>
        <taxon>Bacteria</taxon>
        <taxon>Pseudomonadati</taxon>
        <taxon>Pseudomonadota</taxon>
        <taxon>Betaproteobacteria</taxon>
        <taxon>Burkholderiales</taxon>
        <taxon>Burkholderiaceae</taxon>
        <taxon>Caballeronia</taxon>
    </lineage>
</organism>
<dbReference type="AlphaFoldDB" id="A0A158AIZ6"/>